<dbReference type="Pfam" id="PF07366">
    <property type="entry name" value="SnoaL"/>
    <property type="match status" value="1"/>
</dbReference>
<organism evidence="1 2">
    <name type="scientific">Pseudovibrio denitrificans</name>
    <dbReference type="NCBI Taxonomy" id="258256"/>
    <lineage>
        <taxon>Bacteria</taxon>
        <taxon>Pseudomonadati</taxon>
        <taxon>Pseudomonadota</taxon>
        <taxon>Alphaproteobacteria</taxon>
        <taxon>Hyphomicrobiales</taxon>
        <taxon>Stappiaceae</taxon>
        <taxon>Pseudovibrio</taxon>
    </lineage>
</organism>
<dbReference type="Proteomes" id="UP000183371">
    <property type="component" value="Unassembled WGS sequence"/>
</dbReference>
<gene>
    <name evidence="1" type="ORF">SAMN05444141_109332</name>
</gene>
<dbReference type="SUPFAM" id="SSF54427">
    <property type="entry name" value="NTF2-like"/>
    <property type="match status" value="1"/>
</dbReference>
<accession>A0A1I7DQA2</accession>
<proteinExistence type="predicted"/>
<name>A0A1I7DQA2_9HYPH</name>
<dbReference type="InterPro" id="IPR032710">
    <property type="entry name" value="NTF2-like_dom_sf"/>
</dbReference>
<reference evidence="2" key="1">
    <citation type="submission" date="2016-10" db="EMBL/GenBank/DDBJ databases">
        <authorList>
            <person name="Varghese N."/>
            <person name="Submissions S."/>
        </authorList>
    </citation>
    <scope>NUCLEOTIDE SEQUENCE [LARGE SCALE GENOMIC DNA]</scope>
    <source>
        <strain evidence="2">DSM 17465</strain>
    </source>
</reference>
<dbReference type="Gene3D" id="3.10.450.50">
    <property type="match status" value="1"/>
</dbReference>
<dbReference type="GO" id="GO:0030638">
    <property type="term" value="P:polyketide metabolic process"/>
    <property type="evidence" value="ECO:0007669"/>
    <property type="project" value="InterPro"/>
</dbReference>
<dbReference type="AlphaFoldDB" id="A0A1I7DQA2"/>
<sequence>MVCTAVSLNAESHSADHELVKLYKLANLVKLVKKEHFRLTGSAGLVLPKAEGLFMLKLKSLGIGLVLSVLSVTGAVAEKLTPVDAMAAFYEVADARPFDREAFVSFFSETHTNHDPRPGQTNESSGDIVADFYKSLQDGSSDGRHEITFIEPVGESKALVRWRYVGTHDGPLFGIPASGNEFDAAGMELWEFDENGKINGLWHVEEIATLLRQITKKP</sequence>
<evidence type="ECO:0000313" key="1">
    <source>
        <dbReference type="EMBL" id="SFU13880.1"/>
    </source>
</evidence>
<keyword evidence="2" id="KW-1185">Reference proteome</keyword>
<evidence type="ECO:0000313" key="2">
    <source>
        <dbReference type="Proteomes" id="UP000183371"/>
    </source>
</evidence>
<dbReference type="EMBL" id="FPBD01000009">
    <property type="protein sequence ID" value="SFU13880.1"/>
    <property type="molecule type" value="Genomic_DNA"/>
</dbReference>
<dbReference type="InterPro" id="IPR009959">
    <property type="entry name" value="Cyclase_SnoaL-like"/>
</dbReference>
<protein>
    <submittedName>
        <fullName evidence="1">SnoaL-like polyketide cyclase</fullName>
    </submittedName>
</protein>